<dbReference type="InterPro" id="IPR050247">
    <property type="entry name" value="Met_Aminopeptidase_Type2"/>
</dbReference>
<comment type="function">
    <text evidence="8 9">Removes the N-terminal methionine from nascent proteins. The N-terminal methionine is often cleaved when the second residue in the primary sequence is small and uncharged (Met-Ala-, Cys, Gly, Pro, Ser, Thr, or Val).</text>
</comment>
<dbReference type="KEGG" id="tuz:TUZN_1582"/>
<dbReference type="STRING" id="999630.TUZN_1582"/>
<dbReference type="EC" id="3.4.11.18" evidence="8 9"/>
<dbReference type="GO" id="GO:0070006">
    <property type="term" value="F:metalloaminopeptidase activity"/>
    <property type="evidence" value="ECO:0007669"/>
    <property type="project" value="UniProtKB-UniRule"/>
</dbReference>
<dbReference type="HAMAP" id="MF_01975">
    <property type="entry name" value="MetAP_2_arc"/>
    <property type="match status" value="1"/>
</dbReference>
<evidence type="ECO:0000256" key="7">
    <source>
        <dbReference type="ARBA" id="ARBA00022801"/>
    </source>
</evidence>
<dbReference type="InterPro" id="IPR001714">
    <property type="entry name" value="Pept_M24_MAP"/>
</dbReference>
<evidence type="ECO:0000313" key="11">
    <source>
        <dbReference type="EMBL" id="AEA13049.1"/>
    </source>
</evidence>
<protein>
    <recommendedName>
        <fullName evidence="8 9">Methionine aminopeptidase</fullName>
        <shortName evidence="8">MAP</shortName>
        <shortName evidence="8">MetAP</shortName>
        <ecNumber evidence="8 9">3.4.11.18</ecNumber>
    </recommendedName>
    <alternativeName>
        <fullName evidence="8">Peptidase M</fullName>
    </alternativeName>
</protein>
<dbReference type="Proteomes" id="UP000008138">
    <property type="component" value="Chromosome"/>
</dbReference>
<feature type="binding site" evidence="8">
    <location>
        <position position="60"/>
    </location>
    <ligand>
        <name>substrate</name>
    </ligand>
</feature>
<comment type="catalytic activity">
    <reaction evidence="1 8 9">
        <text>Release of N-terminal amino acids, preferentially methionine, from peptides and arylamides.</text>
        <dbReference type="EC" id="3.4.11.18"/>
    </reaction>
</comment>
<evidence type="ECO:0000256" key="1">
    <source>
        <dbReference type="ARBA" id="ARBA00000294"/>
    </source>
</evidence>
<dbReference type="EMBL" id="CP002590">
    <property type="protein sequence ID" value="AEA13049.1"/>
    <property type="molecule type" value="Genomic_DNA"/>
</dbReference>
<comment type="similarity">
    <text evidence="8">Belongs to the peptidase M24A family. Methionine aminopeptidase archaeal type 2 subfamily.</text>
</comment>
<accession>F2L2K1</accession>
<dbReference type="RefSeq" id="WP_013680384.1">
    <property type="nucleotide sequence ID" value="NC_015315.1"/>
</dbReference>
<gene>
    <name evidence="8" type="primary">map</name>
    <name evidence="11" type="ordered locus">TUZN_1582</name>
</gene>
<dbReference type="GO" id="GO:0004239">
    <property type="term" value="F:initiator methionyl aminopeptidase activity"/>
    <property type="evidence" value="ECO:0007669"/>
    <property type="project" value="UniProtKB-UniRule"/>
</dbReference>
<keyword evidence="4 8" id="KW-0031">Aminopeptidase</keyword>
<feature type="binding site" evidence="8">
    <location>
        <position position="186"/>
    </location>
    <ligand>
        <name>a divalent metal cation</name>
        <dbReference type="ChEBI" id="CHEBI:60240"/>
        <label>2</label>
        <note>catalytic</note>
    </ligand>
</feature>
<dbReference type="InterPro" id="IPR036005">
    <property type="entry name" value="Creatinase/aminopeptidase-like"/>
</dbReference>
<proteinExistence type="inferred from homology"/>
<feature type="binding site" evidence="8">
    <location>
        <position position="160"/>
    </location>
    <ligand>
        <name>substrate</name>
    </ligand>
</feature>
<comment type="cofactor">
    <cofactor evidence="8">
        <name>Co(2+)</name>
        <dbReference type="ChEBI" id="CHEBI:48828"/>
    </cofactor>
    <cofactor evidence="8">
        <name>Zn(2+)</name>
        <dbReference type="ChEBI" id="CHEBI:29105"/>
    </cofactor>
    <cofactor evidence="8">
        <name>Mn(2+)</name>
        <dbReference type="ChEBI" id="CHEBI:29035"/>
    </cofactor>
    <cofactor evidence="8">
        <name>Fe(2+)</name>
        <dbReference type="ChEBI" id="CHEBI:29033"/>
    </cofactor>
    <text evidence="8">Binds 2 divalent metal cations per subunit. Has a high-affinity and a low affinity metal-binding site. The true nature of the physiological cofactor is under debate. The enzyme is active with cobalt, zinc, manganese or divalent iron ions. Most likely, methionine aminopeptidases function as mononuclear Fe(2+)-metalloproteases under physiological conditions, and the catalytically relevant metal-binding site has been assigned to the histidine-containing high-affinity site.</text>
</comment>
<dbReference type="HOGENOM" id="CLU_015857_7_0_2"/>
<sequence length="292" mass="32318">MNELVGAGDVVHRALKYAVDIIHPDMPVLELCEKIEQFIIAQGAKPAFPVNISINEVAAHYTATKNDGSKIPKNSVVKIDVGAHKDGYIVDAAVTVALGTNAYDGLIRASYNALKKASEALRPGVKAWQIGEAIEAAIKSFGYKPIYNLTGHRIERYVLHAGDVIPNYGDRSASQNIKTGDVYAVEPFATNGKGYVVDRKNITIFRLIRNKSKKYQKYIDIIYQFSNNLPFTPRWFPQIPDAFYKDALSEGVLYGYEVLVEEANGFVAQFEDTFLIEDGGARPLARTLELVT</sequence>
<dbReference type="InterPro" id="IPR028595">
    <property type="entry name" value="MetAP_archaeal"/>
</dbReference>
<organism evidence="11 12">
    <name type="scientific">Thermoproteus uzoniensis (strain 768-20)</name>
    <dbReference type="NCBI Taxonomy" id="999630"/>
    <lineage>
        <taxon>Archaea</taxon>
        <taxon>Thermoproteota</taxon>
        <taxon>Thermoprotei</taxon>
        <taxon>Thermoproteales</taxon>
        <taxon>Thermoproteaceae</taxon>
        <taxon>Thermoproteus</taxon>
    </lineage>
</organism>
<keyword evidence="12" id="KW-1185">Reference proteome</keyword>
<dbReference type="InterPro" id="IPR036388">
    <property type="entry name" value="WH-like_DNA-bd_sf"/>
</dbReference>
<dbReference type="SUPFAM" id="SSF55920">
    <property type="entry name" value="Creatinase/aminopeptidase"/>
    <property type="match status" value="1"/>
</dbReference>
<dbReference type="GO" id="GO:0005737">
    <property type="term" value="C:cytoplasm"/>
    <property type="evidence" value="ECO:0007669"/>
    <property type="project" value="TreeGrafter"/>
</dbReference>
<dbReference type="PANTHER" id="PTHR45777:SF2">
    <property type="entry name" value="METHIONINE AMINOPEPTIDASE 2"/>
    <property type="match status" value="1"/>
</dbReference>
<dbReference type="Gene3D" id="3.90.230.10">
    <property type="entry name" value="Creatinase/methionine aminopeptidase superfamily"/>
    <property type="match status" value="1"/>
</dbReference>
<dbReference type="NCBIfam" id="TIGR00501">
    <property type="entry name" value="met_pdase_II"/>
    <property type="match status" value="1"/>
</dbReference>
<evidence type="ECO:0000313" key="12">
    <source>
        <dbReference type="Proteomes" id="UP000008138"/>
    </source>
</evidence>
<comment type="cofactor">
    <cofactor evidence="3">
        <name>Fe(2+)</name>
        <dbReference type="ChEBI" id="CHEBI:29033"/>
    </cofactor>
</comment>
<feature type="binding site" evidence="8">
    <location>
        <position position="91"/>
    </location>
    <ligand>
        <name>a divalent metal cation</name>
        <dbReference type="ChEBI" id="CHEBI:60240"/>
        <label>2</label>
        <note>catalytic</note>
    </ligand>
</feature>
<evidence type="ECO:0000259" key="10">
    <source>
        <dbReference type="Pfam" id="PF00557"/>
    </source>
</evidence>
<evidence type="ECO:0000256" key="3">
    <source>
        <dbReference type="ARBA" id="ARBA00001954"/>
    </source>
</evidence>
<feature type="binding site" evidence="8">
    <location>
        <position position="80"/>
    </location>
    <ligand>
        <name>a divalent metal cation</name>
        <dbReference type="ChEBI" id="CHEBI:60240"/>
        <label>1</label>
    </ligand>
</feature>
<feature type="binding site" evidence="8">
    <location>
        <position position="91"/>
    </location>
    <ligand>
        <name>a divalent metal cation</name>
        <dbReference type="ChEBI" id="CHEBI:60240"/>
        <label>1</label>
    </ligand>
</feature>
<reference key="2">
    <citation type="submission" date="2011-03" db="EMBL/GenBank/DDBJ databases">
        <title>Complete genome sequence of the thermoacidophilic crenarchaeon Thermoproteus uzoniensis 768-20.</title>
        <authorList>
            <person name="Mardanov A.V."/>
            <person name="Gumerov V.M."/>
            <person name="Beletsky A.V."/>
            <person name="Prokofeva M.I."/>
            <person name="Bonch-Osmolovskaya E.A."/>
            <person name="Ravin N.V."/>
            <person name="Skryabin K.G."/>
        </authorList>
    </citation>
    <scope>NUCLEOTIDE SEQUENCE</scope>
    <source>
        <strain>768-20</strain>
    </source>
</reference>
<evidence type="ECO:0000256" key="5">
    <source>
        <dbReference type="ARBA" id="ARBA00022670"/>
    </source>
</evidence>
<name>F2L2K1_THEU7</name>
<evidence type="ECO:0000256" key="8">
    <source>
        <dbReference type="HAMAP-Rule" id="MF_01975"/>
    </source>
</evidence>
<dbReference type="SUPFAM" id="SSF46785">
    <property type="entry name" value="Winged helix' DNA-binding domain"/>
    <property type="match status" value="1"/>
</dbReference>
<dbReference type="InterPro" id="IPR000994">
    <property type="entry name" value="Pept_M24"/>
</dbReference>
<keyword evidence="7 8" id="KW-0378">Hydrolase</keyword>
<reference evidence="11 12" key="1">
    <citation type="journal article" date="2011" name="J. Bacteriol.">
        <title>Complete genome sequence of the thermoacidophilic crenarchaeon Thermoproteus uzoniensis 768-20.</title>
        <authorList>
            <person name="Mardanov A.V."/>
            <person name="Gumerov V.M."/>
            <person name="Beletsky A.V."/>
            <person name="Prokofeva M.I."/>
            <person name="Bonch-Osmolovskaya E.A."/>
            <person name="Ravin N.V."/>
            <person name="Skryabin K.G."/>
        </authorList>
    </citation>
    <scope>NUCLEOTIDE SEQUENCE [LARGE SCALE GENOMIC DNA]</scope>
    <source>
        <strain evidence="11 12">768-20</strain>
    </source>
</reference>
<dbReference type="InterPro" id="IPR002468">
    <property type="entry name" value="Pept_M24A_MAP2"/>
</dbReference>
<evidence type="ECO:0000256" key="2">
    <source>
        <dbReference type="ARBA" id="ARBA00001936"/>
    </source>
</evidence>
<dbReference type="PRINTS" id="PR00599">
    <property type="entry name" value="MAPEPTIDASE"/>
</dbReference>
<dbReference type="GO" id="GO:0046872">
    <property type="term" value="F:metal ion binding"/>
    <property type="evidence" value="ECO:0007669"/>
    <property type="project" value="UniProtKB-UniRule"/>
</dbReference>
<dbReference type="InterPro" id="IPR036390">
    <property type="entry name" value="WH_DNA-bd_sf"/>
</dbReference>
<evidence type="ECO:0000256" key="6">
    <source>
        <dbReference type="ARBA" id="ARBA00022723"/>
    </source>
</evidence>
<feature type="binding site" evidence="8">
    <location>
        <position position="271"/>
    </location>
    <ligand>
        <name>a divalent metal cation</name>
        <dbReference type="ChEBI" id="CHEBI:60240"/>
        <label>2</label>
        <note>catalytic</note>
    </ligand>
</feature>
<feature type="binding site" evidence="8">
    <location>
        <position position="271"/>
    </location>
    <ligand>
        <name>a divalent metal cation</name>
        <dbReference type="ChEBI" id="CHEBI:60240"/>
        <label>1</label>
    </ligand>
</feature>
<dbReference type="OrthoDB" id="372008at2157"/>
<keyword evidence="6 8" id="KW-0479">Metal-binding</keyword>
<dbReference type="GO" id="GO:0006508">
    <property type="term" value="P:proteolysis"/>
    <property type="evidence" value="ECO:0007669"/>
    <property type="project" value="UniProtKB-KW"/>
</dbReference>
<dbReference type="eggNOG" id="arCOG01001">
    <property type="taxonomic scope" value="Archaea"/>
</dbReference>
<feature type="binding site" evidence="8">
    <location>
        <position position="152"/>
    </location>
    <ligand>
        <name>a divalent metal cation</name>
        <dbReference type="ChEBI" id="CHEBI:60240"/>
        <label>2</label>
        <note>catalytic</note>
    </ligand>
</feature>
<dbReference type="GeneID" id="10361102"/>
<dbReference type="PANTHER" id="PTHR45777">
    <property type="entry name" value="METHIONINE AMINOPEPTIDASE 2"/>
    <property type="match status" value="1"/>
</dbReference>
<comment type="cofactor">
    <cofactor evidence="2">
        <name>Mn(2+)</name>
        <dbReference type="ChEBI" id="CHEBI:29035"/>
    </cofactor>
</comment>
<evidence type="ECO:0000256" key="4">
    <source>
        <dbReference type="ARBA" id="ARBA00022438"/>
    </source>
</evidence>
<dbReference type="Gene3D" id="1.10.10.10">
    <property type="entry name" value="Winged helix-like DNA-binding domain superfamily/Winged helix DNA-binding domain"/>
    <property type="match status" value="1"/>
</dbReference>
<evidence type="ECO:0000256" key="9">
    <source>
        <dbReference type="RuleBase" id="RU003653"/>
    </source>
</evidence>
<keyword evidence="5 8" id="KW-0645">Protease</keyword>
<dbReference type="AlphaFoldDB" id="F2L2K1"/>
<feature type="domain" description="Peptidase M24" evidence="10">
    <location>
        <begin position="7"/>
        <end position="277"/>
    </location>
</feature>
<comment type="subunit">
    <text evidence="8">Monomer.</text>
</comment>
<dbReference type="Pfam" id="PF00557">
    <property type="entry name" value="Peptidase_M24"/>
    <property type="match status" value="1"/>
</dbReference>